<dbReference type="InterPro" id="IPR028881">
    <property type="entry name" value="PAN2_UCH_dom"/>
</dbReference>
<evidence type="ECO:0000256" key="3">
    <source>
        <dbReference type="ARBA" id="ARBA00022574"/>
    </source>
</evidence>
<keyword evidence="5 9" id="KW-0540">Nuclease</keyword>
<dbReference type="Pfam" id="PF00929">
    <property type="entry name" value="RNase_T"/>
    <property type="match status" value="1"/>
</dbReference>
<feature type="domain" description="USP" evidence="11">
    <location>
        <begin position="476"/>
        <end position="821"/>
    </location>
</feature>
<organism evidence="12 13">
    <name type="scientific">Heliocybe sulcata</name>
    <dbReference type="NCBI Taxonomy" id="5364"/>
    <lineage>
        <taxon>Eukaryota</taxon>
        <taxon>Fungi</taxon>
        <taxon>Dikarya</taxon>
        <taxon>Basidiomycota</taxon>
        <taxon>Agaricomycotina</taxon>
        <taxon>Agaricomycetes</taxon>
        <taxon>Gloeophyllales</taxon>
        <taxon>Gloeophyllaceae</taxon>
        <taxon>Heliocybe</taxon>
    </lineage>
</organism>
<name>A0A5C3MNR9_9AGAM</name>
<dbReference type="EMBL" id="ML213534">
    <property type="protein sequence ID" value="TFK45996.1"/>
    <property type="molecule type" value="Genomic_DNA"/>
</dbReference>
<dbReference type="PROSITE" id="PS50235">
    <property type="entry name" value="USP_3"/>
    <property type="match status" value="1"/>
</dbReference>
<evidence type="ECO:0000256" key="5">
    <source>
        <dbReference type="ARBA" id="ARBA00022722"/>
    </source>
</evidence>
<dbReference type="STRING" id="5364.A0A5C3MNR9"/>
<feature type="region of interest" description="Disordered" evidence="10">
    <location>
        <begin position="1072"/>
        <end position="1092"/>
    </location>
</feature>
<evidence type="ECO:0000256" key="4">
    <source>
        <dbReference type="ARBA" id="ARBA00022664"/>
    </source>
</evidence>
<keyword evidence="8 9" id="KW-0269">Exonuclease</keyword>
<dbReference type="InterPro" id="IPR001680">
    <property type="entry name" value="WD40_rpt"/>
</dbReference>
<dbReference type="InterPro" id="IPR036397">
    <property type="entry name" value="RNaseH_sf"/>
</dbReference>
<dbReference type="GO" id="GO:0004535">
    <property type="term" value="F:poly(A)-specific ribonuclease activity"/>
    <property type="evidence" value="ECO:0007669"/>
    <property type="project" value="UniProtKB-UniRule"/>
</dbReference>
<gene>
    <name evidence="9" type="primary">PAN2</name>
    <name evidence="12" type="ORF">OE88DRAFT_1668395</name>
</gene>
<dbReference type="InterPro" id="IPR050785">
    <property type="entry name" value="PAN2-PAN3_catalytic_subunit"/>
</dbReference>
<dbReference type="SUPFAM" id="SSF54001">
    <property type="entry name" value="Cysteine proteinases"/>
    <property type="match status" value="1"/>
</dbReference>
<dbReference type="SMART" id="SM00320">
    <property type="entry name" value="WD40"/>
    <property type="match status" value="3"/>
</dbReference>
<dbReference type="SUPFAM" id="SSF53098">
    <property type="entry name" value="Ribonuclease H-like"/>
    <property type="match status" value="1"/>
</dbReference>
<dbReference type="FunFam" id="3.30.420.10:FF:000028">
    <property type="entry name" value="PAN2-PAN3 deadenylation complex catalytic subunit PAN2"/>
    <property type="match status" value="1"/>
</dbReference>
<reference evidence="12 13" key="1">
    <citation type="journal article" date="2019" name="Nat. Ecol. Evol.">
        <title>Megaphylogeny resolves global patterns of mushroom evolution.</title>
        <authorList>
            <person name="Varga T."/>
            <person name="Krizsan K."/>
            <person name="Foldi C."/>
            <person name="Dima B."/>
            <person name="Sanchez-Garcia M."/>
            <person name="Sanchez-Ramirez S."/>
            <person name="Szollosi G.J."/>
            <person name="Szarkandi J.G."/>
            <person name="Papp V."/>
            <person name="Albert L."/>
            <person name="Andreopoulos W."/>
            <person name="Angelini C."/>
            <person name="Antonin V."/>
            <person name="Barry K.W."/>
            <person name="Bougher N.L."/>
            <person name="Buchanan P."/>
            <person name="Buyck B."/>
            <person name="Bense V."/>
            <person name="Catcheside P."/>
            <person name="Chovatia M."/>
            <person name="Cooper J."/>
            <person name="Damon W."/>
            <person name="Desjardin D."/>
            <person name="Finy P."/>
            <person name="Geml J."/>
            <person name="Haridas S."/>
            <person name="Hughes K."/>
            <person name="Justo A."/>
            <person name="Karasinski D."/>
            <person name="Kautmanova I."/>
            <person name="Kiss B."/>
            <person name="Kocsube S."/>
            <person name="Kotiranta H."/>
            <person name="LaButti K.M."/>
            <person name="Lechner B.E."/>
            <person name="Liimatainen K."/>
            <person name="Lipzen A."/>
            <person name="Lukacs Z."/>
            <person name="Mihaltcheva S."/>
            <person name="Morgado L.N."/>
            <person name="Niskanen T."/>
            <person name="Noordeloos M.E."/>
            <person name="Ohm R.A."/>
            <person name="Ortiz-Santana B."/>
            <person name="Ovrebo C."/>
            <person name="Racz N."/>
            <person name="Riley R."/>
            <person name="Savchenko A."/>
            <person name="Shiryaev A."/>
            <person name="Soop K."/>
            <person name="Spirin V."/>
            <person name="Szebenyi C."/>
            <person name="Tomsovsky M."/>
            <person name="Tulloss R.E."/>
            <person name="Uehling J."/>
            <person name="Grigoriev I.V."/>
            <person name="Vagvolgyi C."/>
            <person name="Papp T."/>
            <person name="Martin F.M."/>
            <person name="Miettinen O."/>
            <person name="Hibbett D.S."/>
            <person name="Nagy L.G."/>
        </authorList>
    </citation>
    <scope>NUCLEOTIDE SEQUENCE [LARGE SCALE GENOMIC DNA]</scope>
    <source>
        <strain evidence="12 13">OMC1185</strain>
    </source>
</reference>
<evidence type="ECO:0000256" key="9">
    <source>
        <dbReference type="HAMAP-Rule" id="MF_03182"/>
    </source>
</evidence>
<comment type="domain">
    <text evidence="9">The linker, or PAN3 interaction domain (PID), between the WD40 repeats and the pseudo-UCH domain mediates interaction with PAN3.</text>
</comment>
<dbReference type="Gene3D" id="2.130.10.10">
    <property type="entry name" value="YVTN repeat-like/Quinoprotein amine dehydrogenase"/>
    <property type="match status" value="1"/>
</dbReference>
<feature type="region of interest" description="Disordered" evidence="10">
    <location>
        <begin position="420"/>
        <end position="439"/>
    </location>
</feature>
<dbReference type="SUPFAM" id="SSF50978">
    <property type="entry name" value="WD40 repeat-like"/>
    <property type="match status" value="1"/>
</dbReference>
<dbReference type="HAMAP" id="MF_03182">
    <property type="entry name" value="PAN2"/>
    <property type="match status" value="1"/>
</dbReference>
<feature type="compositionally biased region" description="Low complexity" evidence="10">
    <location>
        <begin position="1111"/>
        <end position="1137"/>
    </location>
</feature>
<dbReference type="InterPro" id="IPR038765">
    <property type="entry name" value="Papain-like_cys_pep_sf"/>
</dbReference>
<dbReference type="AlphaFoldDB" id="A0A5C3MNR9"/>
<comment type="catalytic activity">
    <reaction evidence="9">
        <text>Exonucleolytic cleavage of poly(A) to 5'-AMP.</text>
        <dbReference type="EC" id="3.1.13.4"/>
    </reaction>
</comment>
<evidence type="ECO:0000259" key="11">
    <source>
        <dbReference type="PROSITE" id="PS50235"/>
    </source>
</evidence>
<keyword evidence="2 9" id="KW-0963">Cytoplasm</keyword>
<evidence type="ECO:0000313" key="13">
    <source>
        <dbReference type="Proteomes" id="UP000305948"/>
    </source>
</evidence>
<dbReference type="Pfam" id="PF20770">
    <property type="entry name" value="PAN2_N"/>
    <property type="match status" value="1"/>
</dbReference>
<evidence type="ECO:0000256" key="8">
    <source>
        <dbReference type="ARBA" id="ARBA00022839"/>
    </source>
</evidence>
<dbReference type="GO" id="GO:0046872">
    <property type="term" value="F:metal ion binding"/>
    <property type="evidence" value="ECO:0007669"/>
    <property type="project" value="UniProtKB-KW"/>
</dbReference>
<feature type="binding site" evidence="9">
    <location>
        <position position="878"/>
    </location>
    <ligand>
        <name>a divalent metal cation</name>
        <dbReference type="ChEBI" id="CHEBI:60240"/>
        <note>catalytic</note>
    </ligand>
</feature>
<dbReference type="InterPro" id="IPR030843">
    <property type="entry name" value="PAN2"/>
</dbReference>
<evidence type="ECO:0000256" key="10">
    <source>
        <dbReference type="SAM" id="MobiDB-lite"/>
    </source>
</evidence>
<dbReference type="Gene3D" id="3.30.420.10">
    <property type="entry name" value="Ribonuclease H-like superfamily/Ribonuclease H"/>
    <property type="match status" value="1"/>
</dbReference>
<dbReference type="OrthoDB" id="16516at2759"/>
<keyword evidence="4 9" id="KW-0507">mRNA processing</keyword>
<accession>A0A5C3MNR9</accession>
<evidence type="ECO:0000256" key="1">
    <source>
        <dbReference type="ARBA" id="ARBA00004496"/>
    </source>
</evidence>
<dbReference type="GO" id="GO:0003676">
    <property type="term" value="F:nucleic acid binding"/>
    <property type="evidence" value="ECO:0007669"/>
    <property type="project" value="InterPro"/>
</dbReference>
<comment type="activity regulation">
    <text evidence="9">Positively regulated by the regulatory subunit PAN3.</text>
</comment>
<comment type="subcellular location">
    <subcellularLocation>
        <location evidence="1 9">Cytoplasm</location>
    </subcellularLocation>
</comment>
<dbReference type="Pfam" id="PF13423">
    <property type="entry name" value="UCH_1"/>
    <property type="match status" value="1"/>
</dbReference>
<dbReference type="SMART" id="SM00479">
    <property type="entry name" value="EXOIII"/>
    <property type="match status" value="1"/>
</dbReference>
<dbReference type="GO" id="GO:0006397">
    <property type="term" value="P:mRNA processing"/>
    <property type="evidence" value="ECO:0007669"/>
    <property type="project" value="UniProtKB-KW"/>
</dbReference>
<dbReference type="InterPro" id="IPR012337">
    <property type="entry name" value="RNaseH-like_sf"/>
</dbReference>
<sequence length="1151" mass="128157">MASTYRPIAPIGQPWNLYPQPVTALSFDPVSDTLWTGLDSGNVLAYYTPRGVRGVTYPVGGGLAVKKVIAEDQYVRAVGVASDGMGSWSKGGVNKWYFRSSATVTTFSNTSSTSQVIAVSTTTPELLLLNALTGDAVRQVSAPSMISHLEFSYTSLLSGSMDGCIRTHDPRTGMRRDDGGGENTVKAHVGNIQGLQVSGNFVYTVGWGLRQGRPFLDPLVKIYDLRTLRALPPVPFSDGPAFINVQPKRQSSLVITSNQGLINIVDVSNPSKAYEFYHLDAPSFITCAAVSPTGSYMAFGDGDGLVHIMSAGDHDGDIPFNGFEGQPVEWADTPEPLPQLAWTDSTPLNSIGLPYYNSPLLSSWTPQLMTTKPHFPPPAKIPPQVLATMKMSDNVAYAPLPKELKGRRNVAVTVPRRDQAHFRSGKMRRQESEPQTPTAEVLPEDIPKAYRKVEIEYSKFGVEDFDFGHFNKTEYSGLETHILNSYTNSMVQLMHYTLPIRRLAKSHTTTNCPREHCLLCELGFVARMLEDARGINCQASNFCKTLGMLAQAQNAIELIDYGRDSPDMNYAHTIQTFHRFLIDHISSEGNAFPHNPSLVPSAFAGTPSSPAAAPITQLLGIDGKNIITCMNCKAVREKENMTHMVDMVYPRKMYPEDSLAHHDFVSILRNSLIRTMTHKATCQTCKQFAAFETKRSIPTRDLPAVLGINAAVFSEENFKFWVDSRRKRFLTPVMEVHGQIEGVDDPEGVIYELRAMVVQIVSKEGSSHLVAIVKVPDATGTPDGSPWFVFNDFMVRNISEAEALSFPGRWKVPAVLYLERTDLQDKLDFSGLPDELDPTILCTDTNISLNRDKGSIKHDCLRYDELPRPGTLVAIDAEFVSMQQEEVEYRSDGTKKVLRPARLSLARVSVLRGDGPKQGVPFIDDHIHTSETIVDYLTEFSGIKFGDLDPALSRYTLTPLKLVYKKLRLLVDRGCIFIGHGLTKDFRIINIFVPPEQVIDTVDLYFIRERQRRLSLKFLAWFVLQENIQTDTHDSIEDARTALRLYKEYHHFEEEGSFDQKLDELYREGKKHNWRPPASVSPSKSLTPSNSMNSLQSLSQFSIMQGGILQSPFSHAPSPSPFPTSHSAPPGTSFFSSPPSPFGQQNWRNRR</sequence>
<feature type="binding site" evidence="9">
    <location>
        <position position="876"/>
    </location>
    <ligand>
        <name>a divalent metal cation</name>
        <dbReference type="ChEBI" id="CHEBI:60240"/>
        <note>catalytic</note>
    </ligand>
</feature>
<dbReference type="Proteomes" id="UP000305948">
    <property type="component" value="Unassembled WGS sequence"/>
</dbReference>
<dbReference type="InterPro" id="IPR013520">
    <property type="entry name" value="Ribonucl_H"/>
</dbReference>
<dbReference type="InterPro" id="IPR036322">
    <property type="entry name" value="WD40_repeat_dom_sf"/>
</dbReference>
<evidence type="ECO:0000256" key="2">
    <source>
        <dbReference type="ARBA" id="ARBA00022490"/>
    </source>
</evidence>
<dbReference type="PANTHER" id="PTHR15728">
    <property type="entry name" value="DEADENYLATION COMPLEX CATALYTIC SUBUNIT PAN2"/>
    <property type="match status" value="1"/>
</dbReference>
<comment type="cofactor">
    <cofactor evidence="9">
        <name>a divalent metal cation</name>
        <dbReference type="ChEBI" id="CHEBI:60240"/>
    </cofactor>
    <text evidence="9">Binds 2 metal cations per subunit in the catalytic exonuclease domain.</text>
</comment>
<dbReference type="InterPro" id="IPR048841">
    <property type="entry name" value="PAN2_N"/>
</dbReference>
<comment type="function">
    <text evidence="9">Catalytic subunit of the poly(A)-nuclease (PAN) deadenylation complex, one of two cytoplasmic mRNA deadenylases involved in mRNA turnover. PAN specifically shortens poly(A) tails of RNA and the activity is stimulated by poly(A)-binding protein PAB1. PAN deadenylation is followed by rapid degradation of the shortened mRNA tails by the CCR4-NOT complex. Deadenylated mRNAs are then degraded by two alternative mechanisms, namely exosome-mediated 3'-5' exonucleolytic degradation, or deadenlyation-dependent mRNA decaping and subsequent 5'-3' exonucleolytic degradation by XRN1. May also be involved in post-transcriptional maturation of mRNA poly(A) tails.</text>
</comment>
<protein>
    <recommendedName>
        <fullName evidence="9">PAN2-PAN3 deadenylation complex catalytic subunit PAN2</fullName>
        <ecNumber evidence="9">3.1.13.4</ecNumber>
    </recommendedName>
    <alternativeName>
        <fullName evidence="9">PAB1P-dependent poly(A)-specific ribonuclease</fullName>
    </alternativeName>
    <alternativeName>
        <fullName evidence="9">Poly(A)-nuclease deadenylation complex subunit 2</fullName>
        <shortName evidence="9">PAN deadenylation complex subunit 2</shortName>
    </alternativeName>
</protein>
<dbReference type="GO" id="GO:0000289">
    <property type="term" value="P:nuclear-transcribed mRNA poly(A) tail shortening"/>
    <property type="evidence" value="ECO:0007669"/>
    <property type="project" value="UniProtKB-UniRule"/>
</dbReference>
<dbReference type="EC" id="3.1.13.4" evidence="9"/>
<keyword evidence="3" id="KW-0853">WD repeat</keyword>
<dbReference type="Gene3D" id="3.90.70.10">
    <property type="entry name" value="Cysteine proteinases"/>
    <property type="match status" value="1"/>
</dbReference>
<feature type="binding site" evidence="9">
    <location>
        <position position="1038"/>
    </location>
    <ligand>
        <name>a divalent metal cation</name>
        <dbReference type="ChEBI" id="CHEBI:60240"/>
        <note>catalytic</note>
    </ligand>
</feature>
<feature type="binding site" evidence="9">
    <location>
        <position position="985"/>
    </location>
    <ligand>
        <name>a divalent metal cation</name>
        <dbReference type="ChEBI" id="CHEBI:60240"/>
        <note>catalytic</note>
    </ligand>
</feature>
<evidence type="ECO:0000313" key="12">
    <source>
        <dbReference type="EMBL" id="TFK45996.1"/>
    </source>
</evidence>
<comment type="subunit">
    <text evidence="9">Forms a heterotrimer with an asymmetric homodimer of the regulatory subunit PAN3 to form the poly(A)-nuclease (PAN) deadenylation complex.</text>
</comment>
<dbReference type="GO" id="GO:0031251">
    <property type="term" value="C:PAN complex"/>
    <property type="evidence" value="ECO:0007669"/>
    <property type="project" value="UniProtKB-UniRule"/>
</dbReference>
<evidence type="ECO:0000256" key="7">
    <source>
        <dbReference type="ARBA" id="ARBA00022801"/>
    </source>
</evidence>
<dbReference type="InterPro" id="IPR015943">
    <property type="entry name" value="WD40/YVTN_repeat-like_dom_sf"/>
</dbReference>
<keyword evidence="7 9" id="KW-0378">Hydrolase</keyword>
<keyword evidence="6 9" id="KW-0479">Metal-binding</keyword>
<dbReference type="InterPro" id="IPR028889">
    <property type="entry name" value="USP"/>
</dbReference>
<dbReference type="PANTHER" id="PTHR15728:SF0">
    <property type="entry name" value="PAN2-PAN3 DEADENYLATION COMPLEX CATALYTIC SUBUNIT PAN2"/>
    <property type="match status" value="1"/>
</dbReference>
<comment type="similarity">
    <text evidence="9">Belongs to the peptidase C19 family. PAN2 subfamily.</text>
</comment>
<dbReference type="GO" id="GO:0000932">
    <property type="term" value="C:P-body"/>
    <property type="evidence" value="ECO:0007669"/>
    <property type="project" value="TreeGrafter"/>
</dbReference>
<proteinExistence type="inferred from homology"/>
<feature type="region of interest" description="Disordered" evidence="10">
    <location>
        <begin position="1110"/>
        <end position="1151"/>
    </location>
</feature>
<dbReference type="CDD" id="cd06143">
    <property type="entry name" value="PAN2_exo"/>
    <property type="match status" value="1"/>
</dbReference>
<comment type="domain">
    <text evidence="9">Contains a pseudo-UCH domain. This ubiquitin C-terminal hydrolase (UCH)-like or ubiquitin specific protease (USP)-like domain is predicted to be catalytically inactive because it lacks the active site catalytic triad characteristic of thiol proteases, with residues at the equivalent structural positions that are incompatible with catalysis, and it cannot bind ubiquitin. It functions as a structural scaffold for intra- and intermolecular interactions in the complex.</text>
</comment>
<keyword evidence="13" id="KW-1185">Reference proteome</keyword>
<evidence type="ECO:0000256" key="6">
    <source>
        <dbReference type="ARBA" id="ARBA00022723"/>
    </source>
</evidence>
<comment type="caution">
    <text evidence="9">Lacks conserved residue(s) required for the propagation of feature annotation.</text>
</comment>